<accession>A0A5C2RMU0</accession>
<keyword evidence="3" id="KW-1185">Reference proteome</keyword>
<name>A0A5C2RMU0_9APHY</name>
<proteinExistence type="predicted"/>
<organism evidence="2 3">
    <name type="scientific">Lentinus tigrinus ALCF2SS1-6</name>
    <dbReference type="NCBI Taxonomy" id="1328759"/>
    <lineage>
        <taxon>Eukaryota</taxon>
        <taxon>Fungi</taxon>
        <taxon>Dikarya</taxon>
        <taxon>Basidiomycota</taxon>
        <taxon>Agaricomycotina</taxon>
        <taxon>Agaricomycetes</taxon>
        <taxon>Polyporales</taxon>
        <taxon>Polyporaceae</taxon>
        <taxon>Lentinus</taxon>
    </lineage>
</organism>
<protein>
    <submittedName>
        <fullName evidence="2">Uncharacterized protein</fullName>
    </submittedName>
</protein>
<sequence>MLSATESEAAVNAFLSPVLEDDDGEGKIEDTPSCNRTFGWDAQGHDGAAAADMSTHVHGLPLAVIMEETRSEVASVCTGRGREESGIISMELDSGMGCEIMVKEDVDAESLRPAESRVSGAWDQSWKEGESTRLSVGVAW</sequence>
<evidence type="ECO:0000313" key="2">
    <source>
        <dbReference type="EMBL" id="RPD52932.1"/>
    </source>
</evidence>
<dbReference type="EMBL" id="ML122334">
    <property type="protein sequence ID" value="RPD52932.1"/>
    <property type="molecule type" value="Genomic_DNA"/>
</dbReference>
<evidence type="ECO:0000256" key="1">
    <source>
        <dbReference type="SAM" id="MobiDB-lite"/>
    </source>
</evidence>
<dbReference type="OrthoDB" id="10575510at2759"/>
<evidence type="ECO:0000313" key="3">
    <source>
        <dbReference type="Proteomes" id="UP000313359"/>
    </source>
</evidence>
<reference evidence="2" key="1">
    <citation type="journal article" date="2018" name="Genome Biol. Evol.">
        <title>Genomics and development of Lentinus tigrinus, a white-rot wood-decaying mushroom with dimorphic fruiting bodies.</title>
        <authorList>
            <person name="Wu B."/>
            <person name="Xu Z."/>
            <person name="Knudson A."/>
            <person name="Carlson A."/>
            <person name="Chen N."/>
            <person name="Kovaka S."/>
            <person name="LaButti K."/>
            <person name="Lipzen A."/>
            <person name="Pennachio C."/>
            <person name="Riley R."/>
            <person name="Schakwitz W."/>
            <person name="Umezawa K."/>
            <person name="Ohm R.A."/>
            <person name="Grigoriev I.V."/>
            <person name="Nagy L.G."/>
            <person name="Gibbons J."/>
            <person name="Hibbett D."/>
        </authorList>
    </citation>
    <scope>NUCLEOTIDE SEQUENCE [LARGE SCALE GENOMIC DNA]</scope>
    <source>
        <strain evidence="2">ALCF2SS1-6</strain>
    </source>
</reference>
<dbReference type="AlphaFoldDB" id="A0A5C2RMU0"/>
<dbReference type="Proteomes" id="UP000313359">
    <property type="component" value="Unassembled WGS sequence"/>
</dbReference>
<feature type="region of interest" description="Disordered" evidence="1">
    <location>
        <begin position="14"/>
        <end position="33"/>
    </location>
</feature>
<gene>
    <name evidence="2" type="ORF">L227DRAFT_658557</name>
</gene>